<dbReference type="EMBL" id="JALJOU010000037">
    <property type="protein sequence ID" value="KAK9833323.1"/>
    <property type="molecule type" value="Genomic_DNA"/>
</dbReference>
<evidence type="ECO:0000313" key="6">
    <source>
        <dbReference type="Proteomes" id="UP001445335"/>
    </source>
</evidence>
<dbReference type="Proteomes" id="UP001445335">
    <property type="component" value="Unassembled WGS sequence"/>
</dbReference>
<feature type="compositionally biased region" description="Low complexity" evidence="3">
    <location>
        <begin position="199"/>
        <end position="218"/>
    </location>
</feature>
<dbReference type="Pfam" id="PF03269">
    <property type="entry name" value="DUF268"/>
    <property type="match status" value="1"/>
</dbReference>
<evidence type="ECO:0000256" key="1">
    <source>
        <dbReference type="ARBA" id="ARBA00010126"/>
    </source>
</evidence>
<gene>
    <name evidence="5" type="ORF">WJX81_006455</name>
</gene>
<evidence type="ECO:0000256" key="3">
    <source>
        <dbReference type="SAM" id="MobiDB-lite"/>
    </source>
</evidence>
<dbReference type="GO" id="GO:0000381">
    <property type="term" value="P:regulation of alternative mRNA splicing, via spliceosome"/>
    <property type="evidence" value="ECO:0007669"/>
    <property type="project" value="InterPro"/>
</dbReference>
<evidence type="ECO:0000259" key="4">
    <source>
        <dbReference type="Pfam" id="PF09745"/>
    </source>
</evidence>
<sequence>MLTGFKGVKYGLQPGTKAKQRGLVPKPLAAFAEDDDADAAPCVGKDIARQAAKKRADAKVAQQHAAALAEDASVFDYDGVYDDIQKQRVQPKQAEKLARKPRYIEGLLDKAKEREREQDIVYERKLAKEREAEDHLFGDKDKFLTAAYKRKLEEDQKWLAEERLREAAEKRASVVSRGHMGDFYRNVLTNNAAFGTEGSKPAPAKAAASDATESAEPDSGWEAARRAREAFEEAQAAGAGLPGTIPEELVEEFLLGGLVNLTLLYFDQRHHGETVPYRWTAAVFESYAMRADVEDGFEDVAYSETALVYQALEDFPVAGQAGLVVGSIMPWAEAILFAAGLLYLGVPFGADAVVFNAHRIYGPIRLPMLTANFVVVGVITSDRVRHLNQLWADAPSISSSQPVVVLQNLRDQPCKHAS</sequence>
<name>A0AAW1RIB5_9CHLO</name>
<dbReference type="InterPro" id="IPR004951">
    <property type="entry name" value="DUF268_CAE_spp"/>
</dbReference>
<dbReference type="Pfam" id="PF09745">
    <property type="entry name" value="NSRP1_N"/>
    <property type="match status" value="1"/>
</dbReference>
<comment type="caution">
    <text evidence="5">The sequence shown here is derived from an EMBL/GenBank/DDBJ whole genome shotgun (WGS) entry which is preliminary data.</text>
</comment>
<dbReference type="PANTHER" id="PTHR30060:SF0">
    <property type="entry name" value="COILED-COIL PROTEIN (DUF2040)-RELATED"/>
    <property type="match status" value="1"/>
</dbReference>
<comment type="similarity">
    <text evidence="1">Belongs to the NSRP1 family.</text>
</comment>
<evidence type="ECO:0000256" key="2">
    <source>
        <dbReference type="ARBA" id="ARBA00023054"/>
    </source>
</evidence>
<dbReference type="InterPro" id="IPR018612">
    <property type="entry name" value="NSRP1_N"/>
</dbReference>
<feature type="domain" description="Nuclear speckle splicing regulatory protein 1 N-terminal" evidence="4">
    <location>
        <begin position="61"/>
        <end position="174"/>
    </location>
</feature>
<dbReference type="AlphaFoldDB" id="A0AAW1RIB5"/>
<accession>A0AAW1RIB5</accession>
<evidence type="ECO:0000313" key="5">
    <source>
        <dbReference type="EMBL" id="KAK9833323.1"/>
    </source>
</evidence>
<keyword evidence="2" id="KW-0175">Coiled coil</keyword>
<protein>
    <recommendedName>
        <fullName evidence="4">Nuclear speckle splicing regulatory protein 1 N-terminal domain-containing protein</fullName>
    </recommendedName>
</protein>
<reference evidence="5 6" key="1">
    <citation type="journal article" date="2024" name="Nat. Commun.">
        <title>Phylogenomics reveals the evolutionary origins of lichenization in chlorophyte algae.</title>
        <authorList>
            <person name="Puginier C."/>
            <person name="Libourel C."/>
            <person name="Otte J."/>
            <person name="Skaloud P."/>
            <person name="Haon M."/>
            <person name="Grisel S."/>
            <person name="Petersen M."/>
            <person name="Berrin J.G."/>
            <person name="Delaux P.M."/>
            <person name="Dal Grande F."/>
            <person name="Keller J."/>
        </authorList>
    </citation>
    <scope>NUCLEOTIDE SEQUENCE [LARGE SCALE GENOMIC DNA]</scope>
    <source>
        <strain evidence="5 6">SAG 245.80</strain>
    </source>
</reference>
<proteinExistence type="inferred from homology"/>
<organism evidence="5 6">
    <name type="scientific">Elliptochloris bilobata</name>
    <dbReference type="NCBI Taxonomy" id="381761"/>
    <lineage>
        <taxon>Eukaryota</taxon>
        <taxon>Viridiplantae</taxon>
        <taxon>Chlorophyta</taxon>
        <taxon>core chlorophytes</taxon>
        <taxon>Trebouxiophyceae</taxon>
        <taxon>Trebouxiophyceae incertae sedis</taxon>
        <taxon>Elliptochloris clade</taxon>
        <taxon>Elliptochloris</taxon>
    </lineage>
</organism>
<dbReference type="PANTHER" id="PTHR30060">
    <property type="entry name" value="INNER MEMBRANE PROTEIN"/>
    <property type="match status" value="1"/>
</dbReference>
<keyword evidence="6" id="KW-1185">Reference proteome</keyword>
<feature type="region of interest" description="Disordered" evidence="3">
    <location>
        <begin position="195"/>
        <end position="220"/>
    </location>
</feature>